<comment type="catalytic activity">
    <reaction evidence="4 7">
        <text>uridine(38/39/40) in tRNA = pseudouridine(38/39/40) in tRNA</text>
        <dbReference type="Rhea" id="RHEA:22376"/>
        <dbReference type="Rhea" id="RHEA-COMP:10085"/>
        <dbReference type="Rhea" id="RHEA-COMP:10087"/>
        <dbReference type="ChEBI" id="CHEBI:65314"/>
        <dbReference type="ChEBI" id="CHEBI:65315"/>
        <dbReference type="EC" id="5.4.99.12"/>
    </reaction>
</comment>
<feature type="domain" description="Pseudouridine synthase I TruA alpha/beta" evidence="8">
    <location>
        <begin position="161"/>
        <end position="262"/>
    </location>
</feature>
<dbReference type="SUPFAM" id="SSF55120">
    <property type="entry name" value="Pseudouridine synthase"/>
    <property type="match status" value="1"/>
</dbReference>
<evidence type="ECO:0000256" key="3">
    <source>
        <dbReference type="ARBA" id="ARBA00023235"/>
    </source>
</evidence>
<dbReference type="EMBL" id="FMXE01000035">
    <property type="protein sequence ID" value="SDA93374.1"/>
    <property type="molecule type" value="Genomic_DNA"/>
</dbReference>
<evidence type="ECO:0000256" key="6">
    <source>
        <dbReference type="PIRSR" id="PIRSR001430-2"/>
    </source>
</evidence>
<dbReference type="GO" id="GO:0160147">
    <property type="term" value="F:tRNA pseudouridine(38-40) synthase activity"/>
    <property type="evidence" value="ECO:0007669"/>
    <property type="project" value="UniProtKB-EC"/>
</dbReference>
<feature type="binding site" evidence="4 6">
    <location>
        <position position="130"/>
    </location>
    <ligand>
        <name>substrate</name>
    </ligand>
</feature>
<sequence>MEKTPVGFDGELYLCSRMSETKRYFLELSYKGTPFHGWQIQSNAFTVQECVQTALSTYFRKPIYITGSGRTDTGVHASMQVCHFDLQDVLPGVNFLKAINSILPKEISIHSIREVKPDANARFDARRRTYVYRIIFRKNPFLNDLAWLCFHSPDVEKMNEAAQALLRHEDFECFSKVHTEVKHFCCEIISAHWEQKDDQLLFHITANRFLRGMVRAIVGTLMEVGLGLRKAEEMDGLIRSRNRAIAGKAAPAKGLFLSQIVYKEDIYLD</sequence>
<dbReference type="PANTHER" id="PTHR11142:SF0">
    <property type="entry name" value="TRNA PSEUDOURIDINE SYNTHASE-LIKE 1"/>
    <property type="match status" value="1"/>
</dbReference>
<evidence type="ECO:0000256" key="1">
    <source>
        <dbReference type="ARBA" id="ARBA00009375"/>
    </source>
</evidence>
<gene>
    <name evidence="4" type="primary">truA</name>
    <name evidence="9" type="ORF">SAMN03080617_03716</name>
</gene>
<comment type="caution">
    <text evidence="4">Lacks conserved residue(s) required for the propagation of feature annotation.</text>
</comment>
<dbReference type="STRING" id="279824.SAMN03080617_03716"/>
<dbReference type="RefSeq" id="WP_245693306.1">
    <property type="nucleotide sequence ID" value="NZ_FMXE01000035.1"/>
</dbReference>
<accession>A0A1G5ZF08</accession>
<dbReference type="Gene3D" id="3.30.70.660">
    <property type="entry name" value="Pseudouridine synthase I, catalytic domain, C-terminal subdomain"/>
    <property type="match status" value="1"/>
</dbReference>
<evidence type="ECO:0000256" key="5">
    <source>
        <dbReference type="PIRSR" id="PIRSR001430-1"/>
    </source>
</evidence>
<comment type="similarity">
    <text evidence="1 4 7">Belongs to the tRNA pseudouridine synthase TruA family.</text>
</comment>
<dbReference type="EC" id="5.4.99.12" evidence="4"/>
<comment type="function">
    <text evidence="4">Formation of pseudouridine at positions 38, 39 and 40 in the anticodon stem and loop of transfer RNAs.</text>
</comment>
<evidence type="ECO:0000256" key="7">
    <source>
        <dbReference type="RuleBase" id="RU003792"/>
    </source>
</evidence>
<feature type="active site" description="Nucleophile" evidence="4 5">
    <location>
        <position position="72"/>
    </location>
</feature>
<dbReference type="GO" id="GO:0031119">
    <property type="term" value="P:tRNA pseudouridine synthesis"/>
    <property type="evidence" value="ECO:0007669"/>
    <property type="project" value="UniProtKB-UniRule"/>
</dbReference>
<keyword evidence="10" id="KW-1185">Reference proteome</keyword>
<dbReference type="FunFam" id="3.30.70.580:FF:000001">
    <property type="entry name" value="tRNA pseudouridine synthase A"/>
    <property type="match status" value="1"/>
</dbReference>
<dbReference type="InterPro" id="IPR020103">
    <property type="entry name" value="PsdUridine_synth_cat_dom_sf"/>
</dbReference>
<dbReference type="Proteomes" id="UP000198756">
    <property type="component" value="Unassembled WGS sequence"/>
</dbReference>
<evidence type="ECO:0000313" key="10">
    <source>
        <dbReference type="Proteomes" id="UP000198756"/>
    </source>
</evidence>
<proteinExistence type="inferred from homology"/>
<dbReference type="Gene3D" id="3.30.70.580">
    <property type="entry name" value="Pseudouridine synthase I, catalytic domain, N-terminal subdomain"/>
    <property type="match status" value="1"/>
</dbReference>
<name>A0A1G5ZF08_9BACT</name>
<dbReference type="AlphaFoldDB" id="A0A1G5ZF08"/>
<organism evidence="9 10">
    <name type="scientific">Algoriphagus alkaliphilus</name>
    <dbReference type="NCBI Taxonomy" id="279824"/>
    <lineage>
        <taxon>Bacteria</taxon>
        <taxon>Pseudomonadati</taxon>
        <taxon>Bacteroidota</taxon>
        <taxon>Cytophagia</taxon>
        <taxon>Cytophagales</taxon>
        <taxon>Cyclobacteriaceae</taxon>
        <taxon>Algoriphagus</taxon>
    </lineage>
</organism>
<dbReference type="PANTHER" id="PTHR11142">
    <property type="entry name" value="PSEUDOURIDYLATE SYNTHASE"/>
    <property type="match status" value="1"/>
</dbReference>
<feature type="domain" description="Pseudouridine synthase I TruA alpha/beta" evidence="8">
    <location>
        <begin position="30"/>
        <end position="124"/>
    </location>
</feature>
<protein>
    <recommendedName>
        <fullName evidence="4">tRNA pseudouridine synthase A</fullName>
        <ecNumber evidence="4">5.4.99.12</ecNumber>
    </recommendedName>
    <alternativeName>
        <fullName evidence="4">tRNA pseudouridine(38-40) synthase</fullName>
    </alternativeName>
    <alternativeName>
        <fullName evidence="4">tRNA pseudouridylate synthase I</fullName>
    </alternativeName>
    <alternativeName>
        <fullName evidence="4">tRNA-uridine isomerase I</fullName>
    </alternativeName>
</protein>
<dbReference type="Pfam" id="PF01416">
    <property type="entry name" value="PseudoU_synth_1"/>
    <property type="match status" value="2"/>
</dbReference>
<keyword evidence="2 4" id="KW-0819">tRNA processing</keyword>
<dbReference type="InterPro" id="IPR020094">
    <property type="entry name" value="TruA/RsuA/RluB/E/F_N"/>
</dbReference>
<dbReference type="CDD" id="cd02570">
    <property type="entry name" value="PseudoU_synth_EcTruA"/>
    <property type="match status" value="1"/>
</dbReference>
<evidence type="ECO:0000313" key="9">
    <source>
        <dbReference type="EMBL" id="SDA93374.1"/>
    </source>
</evidence>
<comment type="subunit">
    <text evidence="4">Homodimer.</text>
</comment>
<dbReference type="PIRSF" id="PIRSF001430">
    <property type="entry name" value="tRNA_psdUrid_synth"/>
    <property type="match status" value="1"/>
</dbReference>
<evidence type="ECO:0000256" key="4">
    <source>
        <dbReference type="HAMAP-Rule" id="MF_00171"/>
    </source>
</evidence>
<dbReference type="GO" id="GO:0003723">
    <property type="term" value="F:RNA binding"/>
    <property type="evidence" value="ECO:0007669"/>
    <property type="project" value="InterPro"/>
</dbReference>
<dbReference type="InterPro" id="IPR001406">
    <property type="entry name" value="PsdUridine_synth_TruA"/>
</dbReference>
<keyword evidence="3 4" id="KW-0413">Isomerase</keyword>
<evidence type="ECO:0000259" key="8">
    <source>
        <dbReference type="Pfam" id="PF01416"/>
    </source>
</evidence>
<dbReference type="InterPro" id="IPR020097">
    <property type="entry name" value="PsdUridine_synth_TruA_a/b_dom"/>
</dbReference>
<evidence type="ECO:0000256" key="2">
    <source>
        <dbReference type="ARBA" id="ARBA00022694"/>
    </source>
</evidence>
<reference evidence="10" key="1">
    <citation type="submission" date="2016-10" db="EMBL/GenBank/DDBJ databases">
        <authorList>
            <person name="Varghese N."/>
            <person name="Submissions S."/>
        </authorList>
    </citation>
    <scope>NUCLEOTIDE SEQUENCE [LARGE SCALE GENOMIC DNA]</scope>
    <source>
        <strain evidence="10">DSM 22703</strain>
    </source>
</reference>
<dbReference type="InterPro" id="IPR020095">
    <property type="entry name" value="PsdUridine_synth_TruA_C"/>
</dbReference>
<dbReference type="NCBIfam" id="TIGR00071">
    <property type="entry name" value="hisT_truA"/>
    <property type="match status" value="1"/>
</dbReference>
<dbReference type="HAMAP" id="MF_00171">
    <property type="entry name" value="TruA"/>
    <property type="match status" value="1"/>
</dbReference>